<keyword evidence="4 7" id="KW-0812">Transmembrane</keyword>
<feature type="transmembrane region" description="Helical" evidence="7">
    <location>
        <begin position="196"/>
        <end position="214"/>
    </location>
</feature>
<gene>
    <name evidence="8" type="ORF">UFOPK2766_01737</name>
    <name evidence="9" type="ORF">UFOPK3519_00126</name>
</gene>
<name>A0A6J6U1G1_9ZZZZ</name>
<keyword evidence="6 7" id="KW-0472">Membrane</keyword>
<feature type="transmembrane region" description="Helical" evidence="7">
    <location>
        <begin position="34"/>
        <end position="61"/>
    </location>
</feature>
<accession>A0A6J6U1G1</accession>
<reference evidence="8" key="1">
    <citation type="submission" date="2020-05" db="EMBL/GenBank/DDBJ databases">
        <authorList>
            <person name="Chiriac C."/>
            <person name="Salcher M."/>
            <person name="Ghai R."/>
            <person name="Kavagutti S V."/>
        </authorList>
    </citation>
    <scope>NUCLEOTIDE SEQUENCE</scope>
</reference>
<dbReference type="InterPro" id="IPR002781">
    <property type="entry name" value="TM_pro_TauE-like"/>
</dbReference>
<organism evidence="8">
    <name type="scientific">freshwater metagenome</name>
    <dbReference type="NCBI Taxonomy" id="449393"/>
    <lineage>
        <taxon>unclassified sequences</taxon>
        <taxon>metagenomes</taxon>
        <taxon>ecological metagenomes</taxon>
    </lineage>
</organism>
<feature type="transmembrane region" description="Helical" evidence="7">
    <location>
        <begin position="98"/>
        <end position="115"/>
    </location>
</feature>
<evidence type="ECO:0000256" key="1">
    <source>
        <dbReference type="ARBA" id="ARBA00004651"/>
    </source>
</evidence>
<feature type="transmembrane region" description="Helical" evidence="7">
    <location>
        <begin position="220"/>
        <end position="242"/>
    </location>
</feature>
<evidence type="ECO:0000313" key="9">
    <source>
        <dbReference type="EMBL" id="CAB4889445.1"/>
    </source>
</evidence>
<keyword evidence="3" id="KW-1003">Cell membrane</keyword>
<evidence type="ECO:0000256" key="7">
    <source>
        <dbReference type="SAM" id="Phobius"/>
    </source>
</evidence>
<evidence type="ECO:0000256" key="5">
    <source>
        <dbReference type="ARBA" id="ARBA00022989"/>
    </source>
</evidence>
<dbReference type="EMBL" id="CAFBMG010000005">
    <property type="protein sequence ID" value="CAB4889445.1"/>
    <property type="molecule type" value="Genomic_DNA"/>
</dbReference>
<feature type="transmembrane region" description="Helical" evidence="7">
    <location>
        <begin position="165"/>
        <end position="187"/>
    </location>
</feature>
<sequence>MTSSQLLVVALASALGALVKSVTGLGYPVLAIPVISLVLGVENAVVIVAVPNLAVNIFLCWESRDARDQTRDLGRLCGFGMVGAVIGTVALVRLPEQPLLIVLGVSIFVFIFQFFRKPEFALSAATTRRWSPAVGLLSGAMQGAIGVSGPIVATWTHIYRLPVRAYIHSITLIFGVTGAVQLTILLLNGQMTTDRFLAAAVASVAVAVVTPIGLRLRGRLAGPTFQTLVLLTLMVSAVALLVDALS</sequence>
<feature type="transmembrane region" description="Helical" evidence="7">
    <location>
        <begin position="136"/>
        <end position="159"/>
    </location>
</feature>
<dbReference type="GO" id="GO:0005886">
    <property type="term" value="C:plasma membrane"/>
    <property type="evidence" value="ECO:0007669"/>
    <property type="project" value="UniProtKB-SubCell"/>
</dbReference>
<evidence type="ECO:0000256" key="2">
    <source>
        <dbReference type="ARBA" id="ARBA00022448"/>
    </source>
</evidence>
<evidence type="ECO:0000256" key="6">
    <source>
        <dbReference type="ARBA" id="ARBA00023136"/>
    </source>
</evidence>
<feature type="transmembrane region" description="Helical" evidence="7">
    <location>
        <begin position="73"/>
        <end position="92"/>
    </location>
</feature>
<dbReference type="EMBL" id="CAEZYU010000091">
    <property type="protein sequence ID" value="CAB4752457.1"/>
    <property type="molecule type" value="Genomic_DNA"/>
</dbReference>
<keyword evidence="5 7" id="KW-1133">Transmembrane helix</keyword>
<dbReference type="PANTHER" id="PTHR30269">
    <property type="entry name" value="TRANSMEMBRANE PROTEIN YFCA"/>
    <property type="match status" value="1"/>
</dbReference>
<dbReference type="InterPro" id="IPR052017">
    <property type="entry name" value="TSUP"/>
</dbReference>
<evidence type="ECO:0000313" key="8">
    <source>
        <dbReference type="EMBL" id="CAB4752457.1"/>
    </source>
</evidence>
<comment type="subcellular location">
    <subcellularLocation>
        <location evidence="1">Cell membrane</location>
        <topology evidence="1">Multi-pass membrane protein</topology>
    </subcellularLocation>
</comment>
<dbReference type="Pfam" id="PF01925">
    <property type="entry name" value="TauE"/>
    <property type="match status" value="1"/>
</dbReference>
<evidence type="ECO:0000256" key="4">
    <source>
        <dbReference type="ARBA" id="ARBA00022692"/>
    </source>
</evidence>
<protein>
    <submittedName>
        <fullName evidence="8">Unannotated protein</fullName>
    </submittedName>
</protein>
<evidence type="ECO:0000256" key="3">
    <source>
        <dbReference type="ARBA" id="ARBA00022475"/>
    </source>
</evidence>
<keyword evidence="2" id="KW-0813">Transport</keyword>
<proteinExistence type="predicted"/>
<dbReference type="PANTHER" id="PTHR30269:SF37">
    <property type="entry name" value="MEMBRANE TRANSPORTER PROTEIN"/>
    <property type="match status" value="1"/>
</dbReference>
<dbReference type="AlphaFoldDB" id="A0A6J6U1G1"/>